<name>A0ABQ8YXM6_9EUKA</name>
<feature type="compositionally biased region" description="Basic and acidic residues" evidence="1">
    <location>
        <begin position="369"/>
        <end position="386"/>
    </location>
</feature>
<organism evidence="2 3">
    <name type="scientific">Anaeramoeba flamelloides</name>
    <dbReference type="NCBI Taxonomy" id="1746091"/>
    <lineage>
        <taxon>Eukaryota</taxon>
        <taxon>Metamonada</taxon>
        <taxon>Anaeramoebidae</taxon>
        <taxon>Anaeramoeba</taxon>
    </lineage>
</organism>
<evidence type="ECO:0000256" key="1">
    <source>
        <dbReference type="SAM" id="MobiDB-lite"/>
    </source>
</evidence>
<evidence type="ECO:0000313" key="3">
    <source>
        <dbReference type="Proteomes" id="UP001150062"/>
    </source>
</evidence>
<comment type="caution">
    <text evidence="2">The sequence shown here is derived from an EMBL/GenBank/DDBJ whole genome shotgun (WGS) entry which is preliminary data.</text>
</comment>
<dbReference type="SUPFAM" id="SSF53756">
    <property type="entry name" value="UDP-Glycosyltransferase/glycogen phosphorylase"/>
    <property type="match status" value="1"/>
</dbReference>
<feature type="region of interest" description="Disordered" evidence="1">
    <location>
        <begin position="156"/>
        <end position="188"/>
    </location>
</feature>
<gene>
    <name evidence="2" type="ORF">M0813_17138</name>
</gene>
<feature type="compositionally biased region" description="Basic and acidic residues" evidence="1">
    <location>
        <begin position="156"/>
        <end position="179"/>
    </location>
</feature>
<dbReference type="InterPro" id="IPR021047">
    <property type="entry name" value="Mannosyltransferase_CMT1"/>
</dbReference>
<sequence>MNEFKRKKTFSSRVQSTKLRKKIISFLILLLFLGVVLLAPLTRGKHKRKYRQKNDQRILFLSAHYPNDRVKISDRRYVRLLKSFYKEGYSICLGSGLLPDETSCSNYCNLNKNSISEQFLEFEKSQHKNKPSQSEHGLLNSLNKLYDKVSVKENKEVNDNHQANDENKNTENNNDDNKNKNKINNNINNNNKNACDVLYQKKTFYEKEYLIESYLSLNSLSEIENLDFDKIIFIFSPILSHIKWLTSLFLEARKELPPSELITVFDDLSWNKYIEAENQGLIKKNSQNLIFDPNIYDKLNQFEKFELQKLHYQNLEIDERNQNKDNNNVNAKDYNGFGKENKEEIFEGQKTPNKLKNINQHNENEIENEEKQENGNEFENERENKMETGTRNEIENENKISKTLSTYKDYLKDNQCYKSSDIFQPPWEFQKLIGLLFAQESDRIAFLHQTNLYKMSEFLPQRRERMFHLPHSVSTKQTIKNENKIIENNEMLFYSEDNDKLIIPTIDWFISNVLETINPQLRAHLHIVGPICKKLKQWENHKLITLHGVIEIEQLEVLASKMKILIDPRISNGDEIDPTTIFLIQRGLPIITTFKFSIPSQLKQQNNENENDKENNDNYFDYKYLENNKNDGYDHDPNNDGINSNFKTDSEYDSDIDFDNGKKYQNAGNDHKNSKKKIQIIKGFVVCQPFDNKCFLDNINLLFRNPKLWEIAKDNLKKTTQELFHKKFIEKEIKGMSEPLLTENKESVFLSIIFKETEKLNFKLFEKELFKFIKQHGKNHVFIRSIFLLNNNNDDNYDDKNNNNILREYEIKKQINELKKQLKKLGFNYLFTIFDNGHSDGINYGDLMNIALESISTDFNLIIFINDIQFTSKKIYQLINTPVNYDLVCGMDFAINDNNELAYNNLLETRDLSGDIFTYDEPWVQHSQYQQNIELGIPFQVYTCWSSLVAVKAEPFLKERLRFRYPFKKECQSEMTELLSKDLWRYGYNKVFINPVIQLSKTEEIKKQILKSKYHQLVSSISTPNTQMDIINNHPMQPLSMELPDFKKCCYQYYQSQLPQCSWYPNKNKLTIGIYGNIFENSFYTDYNKRIATMVEQRLKEDVDLMLFPTTKLTFPLKTFDLEQFRISEQIFFFEKNNNLNLNIHSSWPPNFELPLSRKGKTAIVLSWKYGSLPISWISNLNKFDEVWVTSSYEKKNFISDGVEEPKILVMPKLISDEFFKSRRTPRMGSDRFLVTSKKKTRYLFYGDPTYENGIDIIVDVFKTTFVREDNVSLTIVSNNKNGYYSKVISQWDNSVLPELNWVSDFTNLTPREMIKMFESATHLVAPFRTWSPDLPIFEAATSALPIILTTGGPPMDFANSENSFLIISSKVPCIQGPCVNGKKLICFNKDNYPLNINNNDLQLQSNQDHCEPTVDFPFYFEPNSDYLASLLLYTSRNQEIGEKFGNQARRTISTLYSLSNIQKRIHQEVN</sequence>
<evidence type="ECO:0000313" key="2">
    <source>
        <dbReference type="EMBL" id="KAJ6249343.1"/>
    </source>
</evidence>
<dbReference type="EMBL" id="JAOAOG010000100">
    <property type="protein sequence ID" value="KAJ6249343.1"/>
    <property type="molecule type" value="Genomic_DNA"/>
</dbReference>
<protein>
    <recommendedName>
        <fullName evidence="4">Glycosyl transferase family 1 domain-containing protein</fullName>
    </recommendedName>
</protein>
<proteinExistence type="predicted"/>
<evidence type="ECO:0008006" key="4">
    <source>
        <dbReference type="Google" id="ProtNLM"/>
    </source>
</evidence>
<dbReference type="Pfam" id="PF11735">
    <property type="entry name" value="CAP59_mtransfer"/>
    <property type="match status" value="1"/>
</dbReference>
<dbReference type="PANTHER" id="PTHR34144">
    <property type="entry name" value="CHROMOSOME 8, WHOLE GENOME SHOTGUN SEQUENCE"/>
    <property type="match status" value="1"/>
</dbReference>
<dbReference type="Gene3D" id="3.40.50.2000">
    <property type="entry name" value="Glycogen Phosphorylase B"/>
    <property type="match status" value="1"/>
</dbReference>
<keyword evidence="3" id="KW-1185">Reference proteome</keyword>
<feature type="region of interest" description="Disordered" evidence="1">
    <location>
        <begin position="363"/>
        <end position="386"/>
    </location>
</feature>
<dbReference type="PANTHER" id="PTHR34144:SF7">
    <property type="entry name" value="EXPORT PROTEIN (CAP59), PUTATIVE (AFU_ORTHOLOGUE AFUA_7G05020)-RELATED"/>
    <property type="match status" value="1"/>
</dbReference>
<dbReference type="Proteomes" id="UP001150062">
    <property type="component" value="Unassembled WGS sequence"/>
</dbReference>
<accession>A0ABQ8YXM6</accession>
<reference evidence="2" key="1">
    <citation type="submission" date="2022-08" db="EMBL/GenBank/DDBJ databases">
        <title>Novel sulfate-reducing endosymbionts in the free-living metamonad Anaeramoeba.</title>
        <authorList>
            <person name="Jerlstrom-Hultqvist J."/>
            <person name="Cepicka I."/>
            <person name="Gallot-Lavallee L."/>
            <person name="Salas-Leiva D."/>
            <person name="Curtis B.A."/>
            <person name="Zahonova K."/>
            <person name="Pipaliya S."/>
            <person name="Dacks J."/>
            <person name="Roger A.J."/>
        </authorList>
    </citation>
    <scope>NUCLEOTIDE SEQUENCE</scope>
    <source>
        <strain evidence="2">Schooner1</strain>
    </source>
</reference>